<dbReference type="GO" id="GO:1990281">
    <property type="term" value="C:efflux pump complex"/>
    <property type="evidence" value="ECO:0007669"/>
    <property type="project" value="TreeGrafter"/>
</dbReference>
<evidence type="ECO:0000259" key="5">
    <source>
        <dbReference type="Pfam" id="PF25876"/>
    </source>
</evidence>
<evidence type="ECO:0000259" key="8">
    <source>
        <dbReference type="Pfam" id="PF25967"/>
    </source>
</evidence>
<keyword evidence="4" id="KW-0175">Coiled coil</keyword>
<dbReference type="InterPro" id="IPR058625">
    <property type="entry name" value="MdtA-like_BSH"/>
</dbReference>
<feature type="domain" description="Multidrug resistance protein MdtA-like C-terminal permuted SH3" evidence="8">
    <location>
        <begin position="328"/>
        <end position="359"/>
    </location>
</feature>
<dbReference type="RefSeq" id="WP_064480451.1">
    <property type="nucleotide sequence ID" value="NZ_CP015641.1"/>
</dbReference>
<reference evidence="9 10" key="1">
    <citation type="submission" date="2016-05" db="EMBL/GenBank/DDBJ databases">
        <title>Genome sequence of Pseudomonas stutzeri 273 and identification of the exopolysaccharide biosynthesis locus.</title>
        <authorList>
            <person name="Wu S."/>
            <person name="Sun C."/>
        </authorList>
    </citation>
    <scope>NUCLEOTIDE SEQUENCE [LARGE SCALE GENOMIC DNA]</scope>
    <source>
        <strain evidence="9 10">273</strain>
    </source>
</reference>
<dbReference type="PANTHER" id="PTHR30469">
    <property type="entry name" value="MULTIDRUG RESISTANCE PROTEIN MDTA"/>
    <property type="match status" value="1"/>
</dbReference>
<feature type="domain" description="Multidrug resistance protein MdtA-like barrel-sandwich hybrid" evidence="6">
    <location>
        <begin position="74"/>
        <end position="190"/>
    </location>
</feature>
<proteinExistence type="inferred from homology"/>
<feature type="domain" description="CusB-like beta-barrel" evidence="7">
    <location>
        <begin position="201"/>
        <end position="272"/>
    </location>
</feature>
<dbReference type="InterPro" id="IPR058792">
    <property type="entry name" value="Beta-barrel_RND_2"/>
</dbReference>
<dbReference type="PANTHER" id="PTHR30469:SF11">
    <property type="entry name" value="BLL4320 PROTEIN"/>
    <property type="match status" value="1"/>
</dbReference>
<dbReference type="Pfam" id="PF25876">
    <property type="entry name" value="HH_MFP_RND"/>
    <property type="match status" value="1"/>
</dbReference>
<dbReference type="InterPro" id="IPR006143">
    <property type="entry name" value="RND_pump_MFP"/>
</dbReference>
<evidence type="ECO:0000259" key="7">
    <source>
        <dbReference type="Pfam" id="PF25954"/>
    </source>
</evidence>
<dbReference type="InterPro" id="IPR058627">
    <property type="entry name" value="MdtA-like_C"/>
</dbReference>
<feature type="domain" description="Multidrug resistance protein MdtA-like alpha-helical hairpin" evidence="5">
    <location>
        <begin position="105"/>
        <end position="162"/>
    </location>
</feature>
<protein>
    <submittedName>
        <fullName evidence="9">Efflux transporter periplasmic adaptor subunit</fullName>
    </submittedName>
</protein>
<dbReference type="Pfam" id="PF25917">
    <property type="entry name" value="BSH_RND"/>
    <property type="match status" value="1"/>
</dbReference>
<name>A0A172WKJ6_STUST</name>
<dbReference type="Proteomes" id="UP000077787">
    <property type="component" value="Chromosome"/>
</dbReference>
<dbReference type="EMBL" id="CP015641">
    <property type="protein sequence ID" value="ANF23993.1"/>
    <property type="molecule type" value="Genomic_DNA"/>
</dbReference>
<gene>
    <name evidence="9" type="ORF">PS273GM_01935</name>
</gene>
<dbReference type="AlphaFoldDB" id="A0A172WKJ6"/>
<dbReference type="InterPro" id="IPR058624">
    <property type="entry name" value="MdtA-like_HH"/>
</dbReference>
<evidence type="ECO:0000256" key="2">
    <source>
        <dbReference type="ARBA" id="ARBA00009477"/>
    </source>
</evidence>
<dbReference type="NCBIfam" id="TIGR01730">
    <property type="entry name" value="RND_mfp"/>
    <property type="match status" value="1"/>
</dbReference>
<dbReference type="Gene3D" id="2.40.420.20">
    <property type="match status" value="1"/>
</dbReference>
<sequence>MLRRMLLMLGAVIVVVLILAALKFNSIYSQIQQFKAPKPPINVEVVTSSKQPWQSRLPAIGTLSASQGIDLSVEIAGTISDVQFRSGEKVRQGQPIVLLDSEIEQASLAAAEADLHLAKVEFQRARSLIDGQAISRSEFDRLNAQSQKAAATVAQLKASLAKKRILAPFSGTIGIRQVDVGDFVAAGTPIATLQDLSTLFVDFYLAEQQVPLLAIGQAVRIQVAAYPGEQFEARIVALNPKVEVTTRNVQVRAELDNPDERLLPGMFADLQVLLPSEVPQVVVPETALTYTLYGNSVLVVKAGEAPKPEEGAEDGTETPEREEPYLVVERRFVETGERRDGRVVILEGLEPGEQVVIAGQLKLDNGAHVAIAEQRTLELEPDSASDDR</sequence>
<evidence type="ECO:0000256" key="3">
    <source>
        <dbReference type="ARBA" id="ARBA00022448"/>
    </source>
</evidence>
<dbReference type="OrthoDB" id="9806939at2"/>
<dbReference type="Pfam" id="PF25954">
    <property type="entry name" value="Beta-barrel_RND_2"/>
    <property type="match status" value="1"/>
</dbReference>
<dbReference type="Pfam" id="PF25967">
    <property type="entry name" value="RND-MFP_C"/>
    <property type="match status" value="1"/>
</dbReference>
<evidence type="ECO:0000313" key="9">
    <source>
        <dbReference type="EMBL" id="ANF23993.1"/>
    </source>
</evidence>
<organism evidence="9 10">
    <name type="scientific">Stutzerimonas stutzeri</name>
    <name type="common">Pseudomonas stutzeri</name>
    <dbReference type="NCBI Taxonomy" id="316"/>
    <lineage>
        <taxon>Bacteria</taxon>
        <taxon>Pseudomonadati</taxon>
        <taxon>Pseudomonadota</taxon>
        <taxon>Gammaproteobacteria</taxon>
        <taxon>Pseudomonadales</taxon>
        <taxon>Pseudomonadaceae</taxon>
        <taxon>Stutzerimonas</taxon>
    </lineage>
</organism>
<dbReference type="SUPFAM" id="SSF111369">
    <property type="entry name" value="HlyD-like secretion proteins"/>
    <property type="match status" value="1"/>
</dbReference>
<evidence type="ECO:0000256" key="1">
    <source>
        <dbReference type="ARBA" id="ARBA00004196"/>
    </source>
</evidence>
<evidence type="ECO:0000313" key="10">
    <source>
        <dbReference type="Proteomes" id="UP000077787"/>
    </source>
</evidence>
<keyword evidence="3" id="KW-0813">Transport</keyword>
<dbReference type="Gene3D" id="2.40.30.170">
    <property type="match status" value="1"/>
</dbReference>
<dbReference type="Gene3D" id="1.10.287.470">
    <property type="entry name" value="Helix hairpin bin"/>
    <property type="match status" value="1"/>
</dbReference>
<comment type="subcellular location">
    <subcellularLocation>
        <location evidence="1">Cell envelope</location>
    </subcellularLocation>
</comment>
<dbReference type="GO" id="GO:0015562">
    <property type="term" value="F:efflux transmembrane transporter activity"/>
    <property type="evidence" value="ECO:0007669"/>
    <property type="project" value="TreeGrafter"/>
</dbReference>
<dbReference type="FunFam" id="2.40.30.170:FF:000010">
    <property type="entry name" value="Efflux RND transporter periplasmic adaptor subunit"/>
    <property type="match status" value="1"/>
</dbReference>
<evidence type="ECO:0000256" key="4">
    <source>
        <dbReference type="ARBA" id="ARBA00023054"/>
    </source>
</evidence>
<accession>A0A172WKJ6</accession>
<evidence type="ECO:0000259" key="6">
    <source>
        <dbReference type="Pfam" id="PF25917"/>
    </source>
</evidence>
<comment type="similarity">
    <text evidence="2">Belongs to the membrane fusion protein (MFP) (TC 8.A.1) family.</text>
</comment>